<sequence length="157" mass="17295">MKYLLIFAIALASCTGSGNSNNEESERIDDDTVNATVHNGTVQKSYCFIRTEGADQQDTTTVKLIINADKVEGEMNWIPKEKDSRKGVLVGTITGDEIAAVWRYMQEGMNDSMAVAFKFAPDQLAQKPLKVNTSTGVQETDERADYTLLYTPVGCDD</sequence>
<name>A0A5D4GVF3_9SPHI</name>
<dbReference type="AlphaFoldDB" id="A0A5D4GVF3"/>
<gene>
    <name evidence="1" type="ORF">FXV77_20620</name>
</gene>
<reference evidence="1 2" key="1">
    <citation type="submission" date="2019-08" db="EMBL/GenBank/DDBJ databases">
        <title>Phlebobacter frassis gen. nov. sp. nov., a new member of family Sphingobacteriaceae isolated from sand fly rearing media.</title>
        <authorList>
            <person name="Kakumanu M.L."/>
            <person name="Marayati B.F."/>
            <person name="Wada-Katsumata A."/>
            <person name="Wasserberg G."/>
            <person name="Schal C."/>
            <person name="Apperson C.S."/>
            <person name="Ponnusamy L."/>
        </authorList>
    </citation>
    <scope>NUCLEOTIDE SEQUENCE [LARGE SCALE GENOMIC DNA]</scope>
    <source>
        <strain evidence="1 2">SSI9</strain>
    </source>
</reference>
<keyword evidence="2" id="KW-1185">Reference proteome</keyword>
<dbReference type="Proteomes" id="UP000322362">
    <property type="component" value="Unassembled WGS sequence"/>
</dbReference>
<dbReference type="EMBL" id="VTAV01000023">
    <property type="protein sequence ID" value="TYR31739.1"/>
    <property type="molecule type" value="Genomic_DNA"/>
</dbReference>
<protein>
    <submittedName>
        <fullName evidence="1">Uncharacterized protein</fullName>
    </submittedName>
</protein>
<dbReference type="RefSeq" id="WP_148921137.1">
    <property type="nucleotide sequence ID" value="NZ_VTAV01000023.1"/>
</dbReference>
<evidence type="ECO:0000313" key="2">
    <source>
        <dbReference type="Proteomes" id="UP000322362"/>
    </source>
</evidence>
<comment type="caution">
    <text evidence="1">The sequence shown here is derived from an EMBL/GenBank/DDBJ whole genome shotgun (WGS) entry which is preliminary data.</text>
</comment>
<evidence type="ECO:0000313" key="1">
    <source>
        <dbReference type="EMBL" id="TYR31739.1"/>
    </source>
</evidence>
<organism evidence="1 2">
    <name type="scientific">Sphingobacterium phlebotomi</name>
    <dbReference type="NCBI Taxonomy" id="2605433"/>
    <lineage>
        <taxon>Bacteria</taxon>
        <taxon>Pseudomonadati</taxon>
        <taxon>Bacteroidota</taxon>
        <taxon>Sphingobacteriia</taxon>
        <taxon>Sphingobacteriales</taxon>
        <taxon>Sphingobacteriaceae</taxon>
        <taxon>Sphingobacterium</taxon>
    </lineage>
</organism>
<proteinExistence type="predicted"/>
<accession>A0A5D4GVF3</accession>